<dbReference type="OrthoDB" id="550883at2759"/>
<dbReference type="GO" id="GO:0005634">
    <property type="term" value="C:nucleus"/>
    <property type="evidence" value="ECO:0007669"/>
    <property type="project" value="UniProtKB-SubCell"/>
</dbReference>
<dbReference type="InterPro" id="IPR036955">
    <property type="entry name" value="AP2/ERF_dom_sf"/>
</dbReference>
<gene>
    <name evidence="8" type="ORF">A3770_01p07530</name>
</gene>
<dbReference type="GO" id="GO:0003700">
    <property type="term" value="F:DNA-binding transcription factor activity"/>
    <property type="evidence" value="ECO:0007669"/>
    <property type="project" value="InterPro"/>
</dbReference>
<accession>A0A5B8MEW8</accession>
<evidence type="ECO:0000313" key="8">
    <source>
        <dbReference type="EMBL" id="QDZ18235.1"/>
    </source>
</evidence>
<dbReference type="GO" id="GO:0009873">
    <property type="term" value="P:ethylene-activated signaling pathway"/>
    <property type="evidence" value="ECO:0007669"/>
    <property type="project" value="InterPro"/>
</dbReference>
<dbReference type="CDD" id="cd00018">
    <property type="entry name" value="AP2"/>
    <property type="match status" value="1"/>
</dbReference>
<proteinExistence type="predicted"/>
<dbReference type="EMBL" id="CP031034">
    <property type="protein sequence ID" value="QDZ18235.1"/>
    <property type="molecule type" value="Genomic_DNA"/>
</dbReference>
<feature type="region of interest" description="Disordered" evidence="6">
    <location>
        <begin position="88"/>
        <end position="117"/>
    </location>
</feature>
<name>A0A5B8MEW8_9CHLO</name>
<organism evidence="8 9">
    <name type="scientific">Chloropicon primus</name>
    <dbReference type="NCBI Taxonomy" id="1764295"/>
    <lineage>
        <taxon>Eukaryota</taxon>
        <taxon>Viridiplantae</taxon>
        <taxon>Chlorophyta</taxon>
        <taxon>Chloropicophyceae</taxon>
        <taxon>Chloropicales</taxon>
        <taxon>Chloropicaceae</taxon>
        <taxon>Chloropicon</taxon>
    </lineage>
</organism>
<sequence length="436" mass="47071">MVRHDGGGGGGGGLVKASSSAPPNPNPKSSSSPGHGGSEHDSWWTNIDKPNACSSFSAEKDWFAYLEDMQYESSEDMISTSFALPRGGGAKHLDRLDHPTTDEDEGENNNTTSSRTSTDGLLQTYVYDALLQQGINGTQHFPLCCSTSSSPSTGHLVSIFDASLDKYDKQFSLKPVQISPEEFEKRRFYHCGRGPGRKASGLVMSHHHLGVAKRGRQAKGATEPGARRLSSSSSSSSSPHKQRSVHYRGVRRRPWGKWAAEIRDPTKGIRLWLGTFSTAKDAALKYDEAARKIRGKQAKCNFPLATMAAATRQVEEEEEEEMVVIEQQQQQEQDQQQSSSSTQMKLEATMSPTTTTTTTTMSGAGTRPSRSSSLRTTTTTTTSGGVGTRPLRSSSRRCKSVYRSGEHETTSTTSADNKSNNGGGGGESSDSDGTIV</sequence>
<feature type="compositionally biased region" description="Low complexity" evidence="6">
    <location>
        <begin position="108"/>
        <end position="117"/>
    </location>
</feature>
<keyword evidence="2" id="KW-0805">Transcription regulation</keyword>
<feature type="compositionally biased region" description="Basic and acidic residues" evidence="6">
    <location>
        <begin position="91"/>
        <end position="101"/>
    </location>
</feature>
<feature type="compositionally biased region" description="Low complexity" evidence="6">
    <location>
        <begin position="16"/>
        <end position="33"/>
    </location>
</feature>
<keyword evidence="3" id="KW-0238">DNA-binding</keyword>
<dbReference type="GO" id="GO:0003677">
    <property type="term" value="F:DNA binding"/>
    <property type="evidence" value="ECO:0007669"/>
    <property type="project" value="UniProtKB-KW"/>
</dbReference>
<dbReference type="PROSITE" id="PS51032">
    <property type="entry name" value="AP2_ERF"/>
    <property type="match status" value="1"/>
</dbReference>
<dbReference type="SMART" id="SM00380">
    <property type="entry name" value="AP2"/>
    <property type="match status" value="1"/>
</dbReference>
<dbReference type="InterPro" id="IPR044808">
    <property type="entry name" value="ERF_plant"/>
</dbReference>
<keyword evidence="4" id="KW-0804">Transcription</keyword>
<feature type="compositionally biased region" description="Low complexity" evidence="6">
    <location>
        <begin position="348"/>
        <end position="383"/>
    </location>
</feature>
<evidence type="ECO:0000256" key="5">
    <source>
        <dbReference type="ARBA" id="ARBA00023242"/>
    </source>
</evidence>
<dbReference type="SUPFAM" id="SSF54171">
    <property type="entry name" value="DNA-binding domain"/>
    <property type="match status" value="1"/>
</dbReference>
<dbReference type="InterPro" id="IPR016177">
    <property type="entry name" value="DNA-bd_dom_sf"/>
</dbReference>
<dbReference type="STRING" id="1764295.A0A5B8MEW8"/>
<dbReference type="Pfam" id="PF00847">
    <property type="entry name" value="AP2"/>
    <property type="match status" value="1"/>
</dbReference>
<dbReference type="InterPro" id="IPR001471">
    <property type="entry name" value="AP2/ERF_dom"/>
</dbReference>
<dbReference type="Proteomes" id="UP000316726">
    <property type="component" value="Chromosome 1"/>
</dbReference>
<protein>
    <submittedName>
        <fullName evidence="8">AP2 domain-containing transcription factor</fullName>
    </submittedName>
</protein>
<keyword evidence="5" id="KW-0539">Nucleus</keyword>
<dbReference type="Gene3D" id="3.30.730.10">
    <property type="entry name" value="AP2/ERF domain"/>
    <property type="match status" value="1"/>
</dbReference>
<dbReference type="FunFam" id="3.30.730.10:FF:000001">
    <property type="entry name" value="Ethylene-responsive transcription factor 2"/>
    <property type="match status" value="1"/>
</dbReference>
<keyword evidence="9" id="KW-1185">Reference proteome</keyword>
<evidence type="ECO:0000259" key="7">
    <source>
        <dbReference type="PROSITE" id="PS51032"/>
    </source>
</evidence>
<evidence type="ECO:0000256" key="6">
    <source>
        <dbReference type="SAM" id="MobiDB-lite"/>
    </source>
</evidence>
<feature type="region of interest" description="Disordered" evidence="6">
    <location>
        <begin position="1"/>
        <end position="45"/>
    </location>
</feature>
<comment type="subcellular location">
    <subcellularLocation>
        <location evidence="1">Nucleus</location>
    </subcellularLocation>
</comment>
<evidence type="ECO:0000256" key="4">
    <source>
        <dbReference type="ARBA" id="ARBA00023163"/>
    </source>
</evidence>
<evidence type="ECO:0000256" key="2">
    <source>
        <dbReference type="ARBA" id="ARBA00023015"/>
    </source>
</evidence>
<evidence type="ECO:0000313" key="9">
    <source>
        <dbReference type="Proteomes" id="UP000316726"/>
    </source>
</evidence>
<feature type="region of interest" description="Disordered" evidence="6">
    <location>
        <begin position="210"/>
        <end position="249"/>
    </location>
</feature>
<dbReference type="PANTHER" id="PTHR31190">
    <property type="entry name" value="DNA-BINDING DOMAIN"/>
    <property type="match status" value="1"/>
</dbReference>
<feature type="compositionally biased region" description="Low complexity" evidence="6">
    <location>
        <begin position="324"/>
        <end position="337"/>
    </location>
</feature>
<feature type="region of interest" description="Disordered" evidence="6">
    <location>
        <begin position="312"/>
        <end position="436"/>
    </location>
</feature>
<dbReference type="PRINTS" id="PR00367">
    <property type="entry name" value="ETHRSPELEMNT"/>
</dbReference>
<feature type="domain" description="AP2/ERF" evidence="7">
    <location>
        <begin position="246"/>
        <end position="303"/>
    </location>
</feature>
<evidence type="ECO:0000256" key="3">
    <source>
        <dbReference type="ARBA" id="ARBA00023125"/>
    </source>
</evidence>
<evidence type="ECO:0000256" key="1">
    <source>
        <dbReference type="ARBA" id="ARBA00004123"/>
    </source>
</evidence>
<feature type="compositionally biased region" description="Basic residues" evidence="6">
    <location>
        <begin position="240"/>
        <end position="249"/>
    </location>
</feature>
<dbReference type="AlphaFoldDB" id="A0A5B8MEW8"/>
<reference evidence="8 9" key="1">
    <citation type="submission" date="2018-07" db="EMBL/GenBank/DDBJ databases">
        <title>The complete nuclear genome of the prasinophyte Chloropicon primus (CCMP1205).</title>
        <authorList>
            <person name="Pombert J.-F."/>
            <person name="Otis C."/>
            <person name="Turmel M."/>
            <person name="Lemieux C."/>
        </authorList>
    </citation>
    <scope>NUCLEOTIDE SEQUENCE [LARGE SCALE GENOMIC DNA]</scope>
    <source>
        <strain evidence="8 9">CCMP1205</strain>
    </source>
</reference>